<evidence type="ECO:0000256" key="2">
    <source>
        <dbReference type="SAM" id="MobiDB-lite"/>
    </source>
</evidence>
<feature type="region of interest" description="Disordered" evidence="2">
    <location>
        <begin position="93"/>
        <end position="121"/>
    </location>
</feature>
<feature type="region of interest" description="Disordered" evidence="2">
    <location>
        <begin position="143"/>
        <end position="216"/>
    </location>
</feature>
<protein>
    <submittedName>
        <fullName evidence="3">Uncharacterized protein</fullName>
    </submittedName>
</protein>
<name>A0AB39CDQ3_9VIRU</name>
<keyword evidence="1" id="KW-0175">Coiled coil</keyword>
<proteinExistence type="predicted"/>
<dbReference type="EMBL" id="PQ015379">
    <property type="protein sequence ID" value="XDJ14974.1"/>
    <property type="molecule type" value="Genomic_DNA"/>
</dbReference>
<organism evidence="3">
    <name type="scientific">Pseudomonas phage HRDY3</name>
    <dbReference type="NCBI Taxonomy" id="3236930"/>
    <lineage>
        <taxon>Viruses</taxon>
    </lineage>
</organism>
<feature type="compositionally biased region" description="Gly residues" evidence="2">
    <location>
        <begin position="198"/>
        <end position="216"/>
    </location>
</feature>
<evidence type="ECO:0000256" key="1">
    <source>
        <dbReference type="SAM" id="Coils"/>
    </source>
</evidence>
<feature type="coiled-coil region" evidence="1">
    <location>
        <begin position="37"/>
        <end position="64"/>
    </location>
</feature>
<sequence length="216" mass="24064">MIDLKWYDLLFNTQRWKEFQNHFHLLQISESKAQGKVLEQNRQIKVMETNLAILQNEMNEVRTAYGIASRELDRLSAQKQVKFTVEVKDPKAQAAGSVTSSEKTRRYQEQYRGGQIPSTPQDNTAILMQAQIQSEIYDDAQERAAGYPSGRKDSFTLDATPEQRAEIREENRGSTYTPTYTPEPTRHDPTPSSSDRSGGWGDSGGGDSGGGGGGGD</sequence>
<accession>A0AB39CDQ3</accession>
<feature type="compositionally biased region" description="Basic and acidic residues" evidence="2">
    <location>
        <begin position="150"/>
        <end position="172"/>
    </location>
</feature>
<evidence type="ECO:0000313" key="3">
    <source>
        <dbReference type="EMBL" id="XDJ14974.1"/>
    </source>
</evidence>
<reference evidence="3" key="1">
    <citation type="submission" date="2024-07" db="EMBL/GenBank/DDBJ databases">
        <authorList>
            <person name="Bringhurst R.M."/>
            <person name="Homer T.E."/>
        </authorList>
    </citation>
    <scope>NUCLEOTIDE SEQUENCE</scope>
</reference>